<reference evidence="3 4" key="1">
    <citation type="submission" date="2014-08" db="EMBL/GenBank/DDBJ databases">
        <title>Complete genome sequence of Corynebacterium sphenisci CECT 5990(T) (=DSM 44792(T)), isolated from healthy wild penguins.</title>
        <authorList>
            <person name="Ruckert C."/>
            <person name="Albersmeier A."/>
            <person name="Winkler A."/>
            <person name="Kalinowski J."/>
        </authorList>
    </citation>
    <scope>NUCLEOTIDE SEQUENCE [LARGE SCALE GENOMIC DNA]</scope>
    <source>
        <strain evidence="3 4">DSM 44792</strain>
    </source>
</reference>
<keyword evidence="1" id="KW-0378">Hydrolase</keyword>
<dbReference type="GO" id="GO:0016787">
    <property type="term" value="F:hydrolase activity"/>
    <property type="evidence" value="ECO:0007669"/>
    <property type="project" value="UniProtKB-KW"/>
</dbReference>
<dbReference type="Pfam" id="PF00293">
    <property type="entry name" value="NUDIX"/>
    <property type="match status" value="1"/>
</dbReference>
<dbReference type="STRING" id="1437874.CSPHI_07050"/>
<dbReference type="InterPro" id="IPR000086">
    <property type="entry name" value="NUDIX_hydrolase_dom"/>
</dbReference>
<proteinExistence type="predicted"/>
<dbReference type="PANTHER" id="PTHR11839:SF31">
    <property type="entry name" value="ADP-RIBOSE PYROPHOSPHATASE"/>
    <property type="match status" value="1"/>
</dbReference>
<dbReference type="GO" id="GO:0005829">
    <property type="term" value="C:cytosol"/>
    <property type="evidence" value="ECO:0007669"/>
    <property type="project" value="TreeGrafter"/>
</dbReference>
<dbReference type="GO" id="GO:0019693">
    <property type="term" value="P:ribose phosphate metabolic process"/>
    <property type="evidence" value="ECO:0007669"/>
    <property type="project" value="TreeGrafter"/>
</dbReference>
<keyword evidence="4" id="KW-1185">Reference proteome</keyword>
<evidence type="ECO:0000256" key="1">
    <source>
        <dbReference type="ARBA" id="ARBA00022801"/>
    </source>
</evidence>
<accession>A0A1L7CY76</accession>
<sequence>MVGSEVLVEAPILALRRDMVRMPGGRIAAREVVEHFGAVAVVALDGRGRVALLRQWRQAAGDRLLELPAGLLDLAGEDPLAAARRELAEEAGLAAGRWSLLTDFLTSPGFAEEAVRVLLAEGITEVARPGGADDEEADLQLMRVPLAEAAAMCLDGRIRNGIAVAGILAAARVVEHDLPRRPADAPFGIRPTTLARRRARLLGGGDLKRVPGAGAGE</sequence>
<name>A0A1L7CY76_9CORY</name>
<dbReference type="Gene3D" id="3.90.79.10">
    <property type="entry name" value="Nucleoside Triphosphate Pyrophosphohydrolase"/>
    <property type="match status" value="1"/>
</dbReference>
<dbReference type="PROSITE" id="PS51462">
    <property type="entry name" value="NUDIX"/>
    <property type="match status" value="1"/>
</dbReference>
<protein>
    <submittedName>
        <fullName evidence="3">ADP-ribose pyrophosphatase</fullName>
    </submittedName>
</protein>
<dbReference type="EMBL" id="CP009248">
    <property type="protein sequence ID" value="APT90839.1"/>
    <property type="molecule type" value="Genomic_DNA"/>
</dbReference>
<organism evidence="3 4">
    <name type="scientific">Corynebacterium sphenisci DSM 44792</name>
    <dbReference type="NCBI Taxonomy" id="1437874"/>
    <lineage>
        <taxon>Bacteria</taxon>
        <taxon>Bacillati</taxon>
        <taxon>Actinomycetota</taxon>
        <taxon>Actinomycetes</taxon>
        <taxon>Mycobacteriales</taxon>
        <taxon>Corynebacteriaceae</taxon>
        <taxon>Corynebacterium</taxon>
    </lineage>
</organism>
<evidence type="ECO:0000313" key="4">
    <source>
        <dbReference type="Proteomes" id="UP000185469"/>
    </source>
</evidence>
<dbReference type="AlphaFoldDB" id="A0A1L7CY76"/>
<evidence type="ECO:0000313" key="3">
    <source>
        <dbReference type="EMBL" id="APT90839.1"/>
    </source>
</evidence>
<feature type="domain" description="Nudix hydrolase" evidence="2">
    <location>
        <begin position="34"/>
        <end position="166"/>
    </location>
</feature>
<evidence type="ECO:0000259" key="2">
    <source>
        <dbReference type="PROSITE" id="PS51462"/>
    </source>
</evidence>
<dbReference type="Proteomes" id="UP000185469">
    <property type="component" value="Chromosome"/>
</dbReference>
<dbReference type="GO" id="GO:0006753">
    <property type="term" value="P:nucleoside phosphate metabolic process"/>
    <property type="evidence" value="ECO:0007669"/>
    <property type="project" value="TreeGrafter"/>
</dbReference>
<dbReference type="SUPFAM" id="SSF55811">
    <property type="entry name" value="Nudix"/>
    <property type="match status" value="1"/>
</dbReference>
<dbReference type="PANTHER" id="PTHR11839">
    <property type="entry name" value="UDP/ADP-SUGAR PYROPHOSPHATASE"/>
    <property type="match status" value="1"/>
</dbReference>
<dbReference type="InterPro" id="IPR015797">
    <property type="entry name" value="NUDIX_hydrolase-like_dom_sf"/>
</dbReference>
<dbReference type="KEGG" id="csph:CSPHI_07050"/>
<gene>
    <name evidence="3" type="ORF">CSPHI_07050</name>
</gene>